<evidence type="ECO:0008006" key="4">
    <source>
        <dbReference type="Google" id="ProtNLM"/>
    </source>
</evidence>
<evidence type="ECO:0000313" key="2">
    <source>
        <dbReference type="EMBL" id="MBK1815519.1"/>
    </source>
</evidence>
<sequence>MNRRHLLKSLVLTALGSSLIAPGSSAATPTPEKTGKNKPLKVGETLHFDKDLSIKFLSVKKDHRCPINARCITAGDAEVLLRVKVGSGKPRIVSLHTDEEPNSHVFAVKYPKGTMGIPKSYLVSIGSLNPLPYAGRKTRQSDYRLRLAISTAV</sequence>
<evidence type="ECO:0000313" key="3">
    <source>
        <dbReference type="Proteomes" id="UP000600139"/>
    </source>
</evidence>
<name>A0A934R2A2_9BACT</name>
<organism evidence="2 3">
    <name type="scientific">Luteolibacter yonseiensis</name>
    <dbReference type="NCBI Taxonomy" id="1144680"/>
    <lineage>
        <taxon>Bacteria</taxon>
        <taxon>Pseudomonadati</taxon>
        <taxon>Verrucomicrobiota</taxon>
        <taxon>Verrucomicrobiia</taxon>
        <taxon>Verrucomicrobiales</taxon>
        <taxon>Verrucomicrobiaceae</taxon>
        <taxon>Luteolibacter</taxon>
    </lineage>
</organism>
<reference evidence="2" key="1">
    <citation type="submission" date="2021-01" db="EMBL/GenBank/DDBJ databases">
        <title>Modified the classification status of verrucomicrobia.</title>
        <authorList>
            <person name="Feng X."/>
        </authorList>
    </citation>
    <scope>NUCLEOTIDE SEQUENCE</scope>
    <source>
        <strain evidence="2">JCM 18052</strain>
    </source>
</reference>
<comment type="caution">
    <text evidence="2">The sequence shown here is derived from an EMBL/GenBank/DDBJ whole genome shotgun (WGS) entry which is preliminary data.</text>
</comment>
<protein>
    <recommendedName>
        <fullName evidence="4">Secreted protein</fullName>
    </recommendedName>
</protein>
<proteinExistence type="predicted"/>
<dbReference type="RefSeq" id="WP_200350483.1">
    <property type="nucleotide sequence ID" value="NZ_BAABHZ010000008.1"/>
</dbReference>
<accession>A0A934R2A2</accession>
<dbReference type="Proteomes" id="UP000600139">
    <property type="component" value="Unassembled WGS sequence"/>
</dbReference>
<keyword evidence="1" id="KW-0732">Signal</keyword>
<keyword evidence="3" id="KW-1185">Reference proteome</keyword>
<evidence type="ECO:0000256" key="1">
    <source>
        <dbReference type="SAM" id="SignalP"/>
    </source>
</evidence>
<feature type="signal peptide" evidence="1">
    <location>
        <begin position="1"/>
        <end position="26"/>
    </location>
</feature>
<gene>
    <name evidence="2" type="ORF">JIN84_07830</name>
</gene>
<dbReference type="EMBL" id="JAENIK010000009">
    <property type="protein sequence ID" value="MBK1815519.1"/>
    <property type="molecule type" value="Genomic_DNA"/>
</dbReference>
<dbReference type="AlphaFoldDB" id="A0A934R2A2"/>
<feature type="chain" id="PRO_5037598266" description="Secreted protein" evidence="1">
    <location>
        <begin position="27"/>
        <end position="153"/>
    </location>
</feature>